<dbReference type="SUPFAM" id="SSF102114">
    <property type="entry name" value="Radical SAM enzymes"/>
    <property type="match status" value="1"/>
</dbReference>
<dbReference type="GO" id="GO:0046872">
    <property type="term" value="F:metal ion binding"/>
    <property type="evidence" value="ECO:0007669"/>
    <property type="project" value="UniProtKB-KW"/>
</dbReference>
<sequence length="349" mass="39059">MRGRGTSSNVHNRFQPYRIEAVAVDEFDSGEVPDSVATEVRLEHAKSIIATNQSPDIPFDRSINPYRGCEHGCIYCFARPSHAYWDLSPGLDFETRLTAKVNAVERLVETLDRPGYKPAPLALGVNTDAYQPIEKEHRLTRQLLEVLQAYRHPVTIITKGTLVLRDLDILADMASQGLCSVRVSLTTLDNELKRTLEPRAAGPAGRLKVLRALSGARIPCGIMIAPVIPFVNDAEIESILDAALEAGADRAGWVLLRLPREVAPLFEEWLQTHMPDRASHVMNRIRDLRGGNAYDSSWGSRMRGQGPYASLLSQRFEKHCRKIGMNRRESEPLRSDLFRRPGGEQLGLF</sequence>
<dbReference type="InterPro" id="IPR058240">
    <property type="entry name" value="rSAM_sf"/>
</dbReference>
<evidence type="ECO:0000256" key="2">
    <source>
        <dbReference type="ARBA" id="ARBA00023004"/>
    </source>
</evidence>
<evidence type="ECO:0000313" key="6">
    <source>
        <dbReference type="Proteomes" id="UP000298049"/>
    </source>
</evidence>
<dbReference type="AlphaFoldDB" id="A0A4P7XKA7"/>
<dbReference type="NCBIfam" id="NF033668">
    <property type="entry name" value="rSAM_PA0069"/>
    <property type="match status" value="1"/>
</dbReference>
<dbReference type="SFLD" id="SFLDG01084">
    <property type="entry name" value="Uncharacterised_Radical_SAM_Su"/>
    <property type="match status" value="1"/>
</dbReference>
<evidence type="ECO:0000256" key="3">
    <source>
        <dbReference type="ARBA" id="ARBA00023014"/>
    </source>
</evidence>
<dbReference type="GO" id="GO:0051536">
    <property type="term" value="F:iron-sulfur cluster binding"/>
    <property type="evidence" value="ECO:0007669"/>
    <property type="project" value="UniProtKB-KW"/>
</dbReference>
<keyword evidence="3" id="KW-0411">Iron-sulfur</keyword>
<dbReference type="InterPro" id="IPR040086">
    <property type="entry name" value="MJ0683-like"/>
</dbReference>
<evidence type="ECO:0000313" key="5">
    <source>
        <dbReference type="EMBL" id="QCF27243.1"/>
    </source>
</evidence>
<dbReference type="SMART" id="SM00729">
    <property type="entry name" value="Elp3"/>
    <property type="match status" value="1"/>
</dbReference>
<dbReference type="PANTHER" id="PTHR43432:SF3">
    <property type="entry name" value="SLR0285 PROTEIN"/>
    <property type="match status" value="1"/>
</dbReference>
<gene>
    <name evidence="5" type="ORF">soil367_15625</name>
</gene>
<feature type="domain" description="Radical SAM core" evidence="4">
    <location>
        <begin position="55"/>
        <end position="292"/>
    </location>
</feature>
<evidence type="ECO:0000256" key="1">
    <source>
        <dbReference type="ARBA" id="ARBA00022723"/>
    </source>
</evidence>
<accession>A0A4P7XKA7</accession>
<keyword evidence="6" id="KW-1185">Reference proteome</keyword>
<name>A0A4P7XKA7_9ALTE</name>
<proteinExistence type="predicted"/>
<dbReference type="EMBL" id="CP031093">
    <property type="protein sequence ID" value="QCF27243.1"/>
    <property type="molecule type" value="Genomic_DNA"/>
</dbReference>
<dbReference type="OrthoDB" id="9785699at2"/>
<dbReference type="Gene3D" id="3.80.30.30">
    <property type="match status" value="1"/>
</dbReference>
<protein>
    <submittedName>
        <fullName evidence="5">Radical SAM protein</fullName>
    </submittedName>
</protein>
<evidence type="ECO:0000259" key="4">
    <source>
        <dbReference type="PROSITE" id="PS51918"/>
    </source>
</evidence>
<dbReference type="SFLD" id="SFLDS00029">
    <property type="entry name" value="Radical_SAM"/>
    <property type="match status" value="1"/>
</dbReference>
<dbReference type="PANTHER" id="PTHR43432">
    <property type="entry name" value="SLR0285 PROTEIN"/>
    <property type="match status" value="1"/>
</dbReference>
<keyword evidence="2" id="KW-0408">Iron</keyword>
<organism evidence="5 6">
    <name type="scientific">Hydrocarboniclastica marina</name>
    <dbReference type="NCBI Taxonomy" id="2259620"/>
    <lineage>
        <taxon>Bacteria</taxon>
        <taxon>Pseudomonadati</taxon>
        <taxon>Pseudomonadota</taxon>
        <taxon>Gammaproteobacteria</taxon>
        <taxon>Alteromonadales</taxon>
        <taxon>Alteromonadaceae</taxon>
        <taxon>Hydrocarboniclastica</taxon>
    </lineage>
</organism>
<dbReference type="PROSITE" id="PS51918">
    <property type="entry name" value="RADICAL_SAM"/>
    <property type="match status" value="1"/>
</dbReference>
<dbReference type="RefSeq" id="WP_136549954.1">
    <property type="nucleotide sequence ID" value="NZ_CP031093.1"/>
</dbReference>
<dbReference type="KEGG" id="hmi:soil367_15625"/>
<dbReference type="InterPro" id="IPR007197">
    <property type="entry name" value="rSAM"/>
</dbReference>
<dbReference type="CDD" id="cd01335">
    <property type="entry name" value="Radical_SAM"/>
    <property type="match status" value="1"/>
</dbReference>
<keyword evidence="1" id="KW-0479">Metal-binding</keyword>
<dbReference type="GO" id="GO:0003824">
    <property type="term" value="F:catalytic activity"/>
    <property type="evidence" value="ECO:0007669"/>
    <property type="project" value="InterPro"/>
</dbReference>
<dbReference type="Proteomes" id="UP000298049">
    <property type="component" value="Chromosome"/>
</dbReference>
<reference evidence="5 6" key="1">
    <citation type="submission" date="2018-07" db="EMBL/GenBank/DDBJ databases">
        <title>Marsedoiliclastica nanhaica gen. nov. sp. nov., a novel marine hydrocarbonoclastic bacterium isolated from an in-situ enriched hydrocarbon-degrading consortium in deep-sea sediment.</title>
        <authorList>
            <person name="Dong C."/>
            <person name="Ma T."/>
            <person name="Liu R."/>
            <person name="Shao Z."/>
        </authorList>
    </citation>
    <scope>NUCLEOTIDE SEQUENCE [LARGE SCALE GENOMIC DNA]</scope>
    <source>
        <strain evidence="6">soil36-7</strain>
    </source>
</reference>
<dbReference type="InterPro" id="IPR006638">
    <property type="entry name" value="Elp3/MiaA/NifB-like_rSAM"/>
</dbReference>
<dbReference type="Pfam" id="PF04055">
    <property type="entry name" value="Radical_SAM"/>
    <property type="match status" value="1"/>
</dbReference>